<organism evidence="4">
    <name type="scientific">Caenorhabditis remanei</name>
    <name type="common">Caenorhabditis vulgaris</name>
    <dbReference type="NCBI Taxonomy" id="31234"/>
    <lineage>
        <taxon>Eukaryota</taxon>
        <taxon>Metazoa</taxon>
        <taxon>Ecdysozoa</taxon>
        <taxon>Nematoda</taxon>
        <taxon>Chromadorea</taxon>
        <taxon>Rhabditida</taxon>
        <taxon>Rhabditina</taxon>
        <taxon>Rhabditomorpha</taxon>
        <taxon>Rhabditoidea</taxon>
        <taxon>Rhabditidae</taxon>
        <taxon>Peloderinae</taxon>
        <taxon>Caenorhabditis</taxon>
    </lineage>
</organism>
<sequence>MTEDTLFIEQYRGHANKLIKESNGCCNENEVVLANPTKDRKQRSLFERRQSLVDKKKALFILQGETSVQEESTRLEMVAHLKSQGFQETTERVQRIIEKINEKLTQEKAQQDQLQKERSLSVIPSDAAIGKSGIVSNPAPQSHAPAGGVNSVAQINAIEHGNKEMRQHHANYSTNVPIARTVRKECWNPSYSDESRGRRDPSFQNQGYPETTTTRGGGDSLQVANQNFRDKQQRRRGSDDCFNQGGKHSKEQFYPRIETSVQRYYMPQQERQVSMEELKCRIAKAQMNATIIQSLMATLKPFDGQPHEFQAFMAQFDSMVHENKYIDAKMKQTILFKLLTEEVARLHNPTEYSPKRYWILREGLIKQFGNPDRQMFELLKQIHFTPFPSNDLAQLINHLHMTRVYARKLMMFGVNPSDPSFQFIFAYKLPQQFKEQAFELMARRIHTFDELVQKTLETVEFKLRMEENQMEKSHTDTILHRKSNNIQENQVSGRSSSSCLSPAQRLQQPEAHRTSTFTPPSRTKPCGYCDDKGHAAVDCSSSLKKKLEAVTRKALCSNCLSKSHGVFTCQSRFNCSSCHKRHFTGHCPDSSKDGRIVATNSDASDDKGNRDQLSRKEKDENPKL</sequence>
<accession>E3MI45</accession>
<dbReference type="InParanoid" id="E3MI45"/>
<proteinExistence type="predicted"/>
<evidence type="ECO:0008006" key="5">
    <source>
        <dbReference type="Google" id="ProtNLM"/>
    </source>
</evidence>
<feature type="region of interest" description="Disordered" evidence="2">
    <location>
        <begin position="472"/>
        <end position="519"/>
    </location>
</feature>
<dbReference type="Proteomes" id="UP000008281">
    <property type="component" value="Unassembled WGS sequence"/>
</dbReference>
<keyword evidence="4" id="KW-1185">Reference proteome</keyword>
<dbReference type="EMBL" id="DS268447">
    <property type="protein sequence ID" value="EFP02376.1"/>
    <property type="molecule type" value="Genomic_DNA"/>
</dbReference>
<feature type="compositionally biased region" description="Basic and acidic residues" evidence="2">
    <location>
        <begin position="604"/>
        <end position="624"/>
    </location>
</feature>
<evidence type="ECO:0000313" key="3">
    <source>
        <dbReference type="EMBL" id="EFP02376.1"/>
    </source>
</evidence>
<feature type="region of interest" description="Disordered" evidence="2">
    <location>
        <begin position="189"/>
        <end position="249"/>
    </location>
</feature>
<feature type="region of interest" description="Disordered" evidence="2">
    <location>
        <begin position="589"/>
        <end position="624"/>
    </location>
</feature>
<dbReference type="STRING" id="31234.E3MI45"/>
<name>E3MI45_CAERE</name>
<dbReference type="OrthoDB" id="8042916at2759"/>
<dbReference type="eggNOG" id="KOG0017">
    <property type="taxonomic scope" value="Eukaryota"/>
</dbReference>
<dbReference type="AlphaFoldDB" id="E3MI45"/>
<evidence type="ECO:0000256" key="2">
    <source>
        <dbReference type="SAM" id="MobiDB-lite"/>
    </source>
</evidence>
<feature type="compositionally biased region" description="Polar residues" evidence="2">
    <location>
        <begin position="202"/>
        <end position="214"/>
    </location>
</feature>
<reference evidence="3" key="1">
    <citation type="submission" date="2007-07" db="EMBL/GenBank/DDBJ databases">
        <title>PCAP assembly of the Caenorhabditis remanei genome.</title>
        <authorList>
            <consortium name="The Caenorhabditis remanei Sequencing Consortium"/>
            <person name="Wilson R.K."/>
        </authorList>
    </citation>
    <scope>NUCLEOTIDE SEQUENCE [LARGE SCALE GENOMIC DNA]</scope>
    <source>
        <strain evidence="3">PB4641</strain>
    </source>
</reference>
<evidence type="ECO:0000313" key="4">
    <source>
        <dbReference type="Proteomes" id="UP000008281"/>
    </source>
</evidence>
<feature type="compositionally biased region" description="Polar residues" evidence="2">
    <location>
        <begin position="484"/>
        <end position="507"/>
    </location>
</feature>
<protein>
    <recommendedName>
        <fullName evidence="5">CCHC-type domain-containing protein</fullName>
    </recommendedName>
</protein>
<feature type="compositionally biased region" description="Basic and acidic residues" evidence="2">
    <location>
        <begin position="228"/>
        <end position="239"/>
    </location>
</feature>
<feature type="coiled-coil region" evidence="1">
    <location>
        <begin position="90"/>
        <end position="117"/>
    </location>
</feature>
<dbReference type="Pfam" id="PF03564">
    <property type="entry name" value="DUF1759"/>
    <property type="match status" value="1"/>
</dbReference>
<dbReference type="PANTHER" id="PTHR47331">
    <property type="entry name" value="PHD-TYPE DOMAIN-CONTAINING PROTEIN"/>
    <property type="match status" value="1"/>
</dbReference>
<dbReference type="HOGENOM" id="CLU_438227_0_0_1"/>
<dbReference type="InterPro" id="IPR005312">
    <property type="entry name" value="DUF1759"/>
</dbReference>
<gene>
    <name evidence="3" type="ORF">CRE_01068</name>
</gene>
<keyword evidence="1" id="KW-0175">Coiled coil</keyword>
<evidence type="ECO:0000256" key="1">
    <source>
        <dbReference type="SAM" id="Coils"/>
    </source>
</evidence>